<feature type="domain" description="CREG-like beta-barrel" evidence="3">
    <location>
        <begin position="103"/>
        <end position="243"/>
    </location>
</feature>
<comment type="caution">
    <text evidence="4">The sequence shown here is derived from an EMBL/GenBank/DDBJ whole genome shotgun (WGS) entry which is preliminary data.</text>
</comment>
<protein>
    <submittedName>
        <fullName evidence="4">Pyridoxamine 5'-phosphate oxidase</fullName>
    </submittedName>
</protein>
<evidence type="ECO:0000256" key="1">
    <source>
        <dbReference type="SAM" id="SignalP"/>
    </source>
</evidence>
<dbReference type="PANTHER" id="PTHR13343">
    <property type="entry name" value="CREG1 PROTEIN"/>
    <property type="match status" value="1"/>
</dbReference>
<evidence type="ECO:0000259" key="2">
    <source>
        <dbReference type="Pfam" id="PF10615"/>
    </source>
</evidence>
<dbReference type="InterPro" id="IPR055343">
    <property type="entry name" value="CREG_beta-barrel"/>
</dbReference>
<sequence length="356" mass="38886">MSLVRIGCALILTVSTSSVSAWVVPAPGISKHVHAKQQQQQQQQQQQNRQLLSLSMTSDKAPRHDVGGGNPLAQLPADQRERVEKFMEHQNSMPKIGFPVDVRSLVQYNHGFAVMSTNSKSMPGYPGGSVVGFAPDEDGRPIFVFSGMSSHTVDILADPRCSVTIADKNFKGAADGRVNLMGTCQRLKDEQDIAKAKEIYLQKHPGAFWIDFGDFFFYRMEIEAIRFVGGFARAGTVTPEEYREATPDPIMAFGPAIAQHMNEDHMSATIAIAESIVPGLAGGGYVKEAIISRVDSLGMDVKITRDPANDDRLPGQPKQFKVRLPFPSPVKERKDVKVAIMEMTNTAAAASQEASN</sequence>
<accession>A0A9K3LQX7</accession>
<keyword evidence="5" id="KW-1185">Reference proteome</keyword>
<proteinExistence type="predicted"/>
<dbReference type="InterPro" id="IPR019595">
    <property type="entry name" value="DUF2470"/>
</dbReference>
<organism evidence="4 5">
    <name type="scientific">Nitzschia inconspicua</name>
    <dbReference type="NCBI Taxonomy" id="303405"/>
    <lineage>
        <taxon>Eukaryota</taxon>
        <taxon>Sar</taxon>
        <taxon>Stramenopiles</taxon>
        <taxon>Ochrophyta</taxon>
        <taxon>Bacillariophyta</taxon>
        <taxon>Bacillariophyceae</taxon>
        <taxon>Bacillariophycidae</taxon>
        <taxon>Bacillariales</taxon>
        <taxon>Bacillariaceae</taxon>
        <taxon>Nitzschia</taxon>
    </lineage>
</organism>
<dbReference type="AlphaFoldDB" id="A0A9K3LQX7"/>
<dbReference type="Proteomes" id="UP000693970">
    <property type="component" value="Unassembled WGS sequence"/>
</dbReference>
<dbReference type="Pfam" id="PF13883">
    <property type="entry name" value="CREG_beta-barrel"/>
    <property type="match status" value="1"/>
</dbReference>
<gene>
    <name evidence="4" type="ORF">IV203_029590</name>
</gene>
<feature type="signal peptide" evidence="1">
    <location>
        <begin position="1"/>
        <end position="21"/>
    </location>
</feature>
<dbReference type="PANTHER" id="PTHR13343:SF24">
    <property type="entry name" value="OS07G0573800 PROTEIN"/>
    <property type="match status" value="1"/>
</dbReference>
<dbReference type="Pfam" id="PF10615">
    <property type="entry name" value="DUF2470"/>
    <property type="match status" value="1"/>
</dbReference>
<dbReference type="EMBL" id="JAGRRH010000007">
    <property type="protein sequence ID" value="KAG7366920.1"/>
    <property type="molecule type" value="Genomic_DNA"/>
</dbReference>
<feature type="domain" description="DUF2470" evidence="2">
    <location>
        <begin position="256"/>
        <end position="343"/>
    </location>
</feature>
<reference evidence="4" key="1">
    <citation type="journal article" date="2021" name="Sci. Rep.">
        <title>Diploid genomic architecture of Nitzschia inconspicua, an elite biomass production diatom.</title>
        <authorList>
            <person name="Oliver A."/>
            <person name="Podell S."/>
            <person name="Pinowska A."/>
            <person name="Traller J.C."/>
            <person name="Smith S.R."/>
            <person name="McClure R."/>
            <person name="Beliaev A."/>
            <person name="Bohutskyi P."/>
            <person name="Hill E.A."/>
            <person name="Rabines A."/>
            <person name="Zheng H."/>
            <person name="Allen L.Z."/>
            <person name="Kuo A."/>
            <person name="Grigoriev I.V."/>
            <person name="Allen A.E."/>
            <person name="Hazlebeck D."/>
            <person name="Allen E.E."/>
        </authorList>
    </citation>
    <scope>NUCLEOTIDE SEQUENCE</scope>
    <source>
        <strain evidence="4">Hildebrandi</strain>
    </source>
</reference>
<reference evidence="4" key="2">
    <citation type="submission" date="2021-04" db="EMBL/GenBank/DDBJ databases">
        <authorList>
            <person name="Podell S."/>
        </authorList>
    </citation>
    <scope>NUCLEOTIDE SEQUENCE</scope>
    <source>
        <strain evidence="4">Hildebrandi</strain>
    </source>
</reference>
<evidence type="ECO:0000313" key="5">
    <source>
        <dbReference type="Proteomes" id="UP000693970"/>
    </source>
</evidence>
<feature type="chain" id="PRO_5039951590" evidence="1">
    <location>
        <begin position="22"/>
        <end position="356"/>
    </location>
</feature>
<dbReference type="OrthoDB" id="2138282at2759"/>
<evidence type="ECO:0000259" key="3">
    <source>
        <dbReference type="Pfam" id="PF13883"/>
    </source>
</evidence>
<name>A0A9K3LQX7_9STRA</name>
<keyword evidence="1" id="KW-0732">Signal</keyword>
<evidence type="ECO:0000313" key="4">
    <source>
        <dbReference type="EMBL" id="KAG7366920.1"/>
    </source>
</evidence>